<evidence type="ECO:0000313" key="23">
    <source>
        <dbReference type="EMBL" id="MFO7190760.1"/>
    </source>
</evidence>
<feature type="active site" description="Tele-phosphohistidine intermediate" evidence="17">
    <location>
        <position position="129"/>
    </location>
</feature>
<dbReference type="Pfam" id="PF00391">
    <property type="entry name" value="PEP-utilizers"/>
    <property type="match status" value="1"/>
</dbReference>
<comment type="function">
    <text evidence="3">General (non sugar-specific) component of the phosphoenolpyruvate-dependent sugar phosphotransferase system (sugar PTS). This major carbohydrate active-transport system catalyzes the phosphorylation of incoming sugar substrates concomitantly with their translocation across the cell membrane. Enzyme I transfers the phosphoryl group from phosphoenolpyruvate (PEP) to the phosphoryl carrier protein (HPr).</text>
</comment>
<dbReference type="InterPro" id="IPR018274">
    <property type="entry name" value="PEP_util_AS"/>
</dbReference>
<evidence type="ECO:0000256" key="12">
    <source>
        <dbReference type="ARBA" id="ARBA00022683"/>
    </source>
</evidence>
<dbReference type="InterPro" id="IPR036618">
    <property type="entry name" value="PtsI_HPr-bd_sf"/>
</dbReference>
<feature type="binding site" evidence="18">
    <location>
        <begin position="383"/>
        <end position="384"/>
    </location>
    <ligand>
        <name>phosphoenolpyruvate</name>
        <dbReference type="ChEBI" id="CHEBI:58702"/>
    </ligand>
</feature>
<feature type="binding site" evidence="18">
    <location>
        <position position="394"/>
    </location>
    <ligand>
        <name>phosphoenolpyruvate</name>
        <dbReference type="ChEBI" id="CHEBI:58702"/>
    </ligand>
</feature>
<protein>
    <recommendedName>
        <fullName evidence="7">Phosphoenolpyruvate-protein phosphotransferase</fullName>
        <ecNumber evidence="6">2.7.3.9</ecNumber>
    </recommendedName>
    <alternativeName>
        <fullName evidence="16">Phosphotransferase system, enzyme I</fullName>
    </alternativeName>
</protein>
<dbReference type="InterPro" id="IPR040442">
    <property type="entry name" value="Pyrv_kinase-like_dom_sf"/>
</dbReference>
<dbReference type="InterPro" id="IPR036637">
    <property type="entry name" value="Phosphohistidine_dom_sf"/>
</dbReference>
<evidence type="ECO:0000256" key="16">
    <source>
        <dbReference type="ARBA" id="ARBA00033235"/>
    </source>
</evidence>
<feature type="binding site" evidence="18">
    <location>
        <position position="235"/>
    </location>
    <ligand>
        <name>phosphoenolpyruvate</name>
        <dbReference type="ChEBI" id="CHEBI:58702"/>
    </ligand>
</feature>
<dbReference type="SUPFAM" id="SSF47831">
    <property type="entry name" value="Enzyme I of the PEP:sugar phosphotransferase system HPr-binding (sub)domain"/>
    <property type="match status" value="1"/>
</dbReference>
<keyword evidence="8" id="KW-0813">Transport</keyword>
<evidence type="ECO:0000256" key="10">
    <source>
        <dbReference type="ARBA" id="ARBA00022597"/>
    </source>
</evidence>
<evidence type="ECO:0000259" key="20">
    <source>
        <dbReference type="Pfam" id="PF00391"/>
    </source>
</evidence>
<dbReference type="InterPro" id="IPR015813">
    <property type="entry name" value="Pyrv/PenolPyrv_kinase-like_dom"/>
</dbReference>
<dbReference type="InterPro" id="IPR006318">
    <property type="entry name" value="PTS_EI-like"/>
</dbReference>
<evidence type="ECO:0000256" key="18">
    <source>
        <dbReference type="PIRSR" id="PIRSR000732-2"/>
    </source>
</evidence>
<keyword evidence="10" id="KW-0762">Sugar transport</keyword>
<evidence type="ECO:0000256" key="11">
    <source>
        <dbReference type="ARBA" id="ARBA00022679"/>
    </source>
</evidence>
<gene>
    <name evidence="23" type="primary">ptsP</name>
    <name evidence="23" type="ORF">DIU77_000740</name>
</gene>
<dbReference type="Gene3D" id="3.20.20.60">
    <property type="entry name" value="Phosphoenolpyruvate-binding domains"/>
    <property type="match status" value="1"/>
</dbReference>
<dbReference type="Gene3D" id="3.50.30.10">
    <property type="entry name" value="Phosphohistidine domain"/>
    <property type="match status" value="1"/>
</dbReference>
<dbReference type="EMBL" id="QGUI02000004">
    <property type="protein sequence ID" value="MFO7190760.1"/>
    <property type="molecule type" value="Genomic_DNA"/>
</dbReference>
<evidence type="ECO:0000259" key="22">
    <source>
        <dbReference type="Pfam" id="PF05524"/>
    </source>
</evidence>
<evidence type="ECO:0000256" key="8">
    <source>
        <dbReference type="ARBA" id="ARBA00022448"/>
    </source>
</evidence>
<keyword evidence="14" id="KW-0418">Kinase</keyword>
<dbReference type="EC" id="2.7.3.9" evidence="6"/>
<feature type="binding site" evidence="19">
    <location>
        <position position="360"/>
    </location>
    <ligand>
        <name>Mg(2+)</name>
        <dbReference type="ChEBI" id="CHEBI:18420"/>
    </ligand>
</feature>
<feature type="domain" description="PEP-utilising enzyme C-terminal" evidence="21">
    <location>
        <begin position="199"/>
        <end position="469"/>
    </location>
</feature>
<feature type="binding site" evidence="18">
    <location>
        <position position="271"/>
    </location>
    <ligand>
        <name>phosphoenolpyruvate</name>
        <dbReference type="ChEBI" id="CHEBI:58702"/>
    </ligand>
</feature>
<dbReference type="InterPro" id="IPR024692">
    <property type="entry name" value="PTS_EI"/>
</dbReference>
<dbReference type="AlphaFoldDB" id="A0ABD6F9S5"/>
<evidence type="ECO:0000256" key="4">
    <source>
        <dbReference type="ARBA" id="ARBA00004496"/>
    </source>
</evidence>
<dbReference type="PANTHER" id="PTHR46244:SF3">
    <property type="entry name" value="PHOSPHOENOLPYRUVATE-PROTEIN PHOSPHOTRANSFERASE"/>
    <property type="match status" value="1"/>
</dbReference>
<evidence type="ECO:0000256" key="9">
    <source>
        <dbReference type="ARBA" id="ARBA00022490"/>
    </source>
</evidence>
<dbReference type="InterPro" id="IPR000121">
    <property type="entry name" value="PEP_util_C"/>
</dbReference>
<keyword evidence="12" id="KW-0598">Phosphotransferase system</keyword>
<reference evidence="23 24" key="1">
    <citation type="journal article" date="2021" name="BMC Genomics">
        <title>Genome-resolved metagenome and metatranscriptome analyses of thermophilic composting reveal key bacterial players and their metabolic interactions.</title>
        <authorList>
            <person name="Braga L.P.P."/>
            <person name="Pereira R.V."/>
            <person name="Martins L.F."/>
            <person name="Moura L.M.S."/>
            <person name="Sanchez F.B."/>
            <person name="Patane J.S.L."/>
            <person name="da Silva A.M."/>
            <person name="Setubal J.C."/>
        </authorList>
    </citation>
    <scope>NUCLEOTIDE SEQUENCE [LARGE SCALE GENOMIC DNA]</scope>
    <source>
        <strain evidence="23">ZC4RG45</strain>
    </source>
</reference>
<comment type="caution">
    <text evidence="23">The sequence shown here is derived from an EMBL/GenBank/DDBJ whole genome shotgun (WGS) entry which is preliminary data.</text>
</comment>
<comment type="similarity">
    <text evidence="5">Belongs to the PEP-utilizing enzyme family.</text>
</comment>
<comment type="cofactor">
    <cofactor evidence="2 19">
        <name>Mg(2+)</name>
        <dbReference type="ChEBI" id="CHEBI:18420"/>
    </cofactor>
</comment>
<keyword evidence="15 19" id="KW-0460">Magnesium</keyword>
<evidence type="ECO:0000256" key="13">
    <source>
        <dbReference type="ARBA" id="ARBA00022723"/>
    </source>
</evidence>
<evidence type="ECO:0000256" key="3">
    <source>
        <dbReference type="ARBA" id="ARBA00002728"/>
    </source>
</evidence>
<evidence type="ECO:0000256" key="19">
    <source>
        <dbReference type="PIRSR" id="PIRSR000732-3"/>
    </source>
</evidence>
<evidence type="ECO:0000256" key="7">
    <source>
        <dbReference type="ARBA" id="ARBA00016544"/>
    </source>
</evidence>
<dbReference type="GO" id="GO:0016301">
    <property type="term" value="F:kinase activity"/>
    <property type="evidence" value="ECO:0007669"/>
    <property type="project" value="UniProtKB-KW"/>
</dbReference>
<evidence type="ECO:0000256" key="2">
    <source>
        <dbReference type="ARBA" id="ARBA00001946"/>
    </source>
</evidence>
<dbReference type="Proteomes" id="UP000249324">
    <property type="component" value="Unassembled WGS sequence"/>
</dbReference>
<dbReference type="InterPro" id="IPR008731">
    <property type="entry name" value="PTS_EIN"/>
</dbReference>
<feature type="domain" description="Phosphotransferase system enzyme I N-terminal" evidence="22">
    <location>
        <begin position="6"/>
        <end position="63"/>
    </location>
</feature>
<dbReference type="PRINTS" id="PR01736">
    <property type="entry name" value="PHPHTRNFRASE"/>
</dbReference>
<evidence type="ECO:0000256" key="15">
    <source>
        <dbReference type="ARBA" id="ARBA00022842"/>
    </source>
</evidence>
<organism evidence="23 24">
    <name type="scientific">Thermocrispum agreste</name>
    <dbReference type="NCBI Taxonomy" id="37925"/>
    <lineage>
        <taxon>Bacteria</taxon>
        <taxon>Bacillati</taxon>
        <taxon>Actinomycetota</taxon>
        <taxon>Actinomycetes</taxon>
        <taxon>Pseudonocardiales</taxon>
        <taxon>Pseudonocardiaceae</taxon>
        <taxon>Thermocrispum</taxon>
    </lineage>
</organism>
<evidence type="ECO:0000256" key="17">
    <source>
        <dbReference type="PIRSR" id="PIRSR000732-1"/>
    </source>
</evidence>
<dbReference type="InterPro" id="IPR023151">
    <property type="entry name" value="PEP_util_CS"/>
</dbReference>
<keyword evidence="9" id="KW-0963">Cytoplasm</keyword>
<dbReference type="Pfam" id="PF05524">
    <property type="entry name" value="PEP-utilisers_N"/>
    <property type="match status" value="1"/>
</dbReference>
<dbReference type="PROSITE" id="PS00370">
    <property type="entry name" value="PEP_ENZYMES_PHOS_SITE"/>
    <property type="match status" value="1"/>
</dbReference>
<feature type="active site" description="Proton donor" evidence="17">
    <location>
        <position position="431"/>
    </location>
</feature>
<dbReference type="GO" id="GO:0009401">
    <property type="term" value="P:phosphoenolpyruvate-dependent sugar phosphotransferase system"/>
    <property type="evidence" value="ECO:0007669"/>
    <property type="project" value="UniProtKB-KW"/>
</dbReference>
<keyword evidence="11 23" id="KW-0808">Transferase</keyword>
<dbReference type="NCBIfam" id="TIGR01417">
    <property type="entry name" value="PTS_I_fam"/>
    <property type="match status" value="1"/>
</dbReference>
<dbReference type="Pfam" id="PF02896">
    <property type="entry name" value="PEP-utilizers_C"/>
    <property type="match status" value="1"/>
</dbReference>
<comment type="catalytic activity">
    <reaction evidence="1">
        <text>L-histidyl-[protein] + phosphoenolpyruvate = N(pros)-phospho-L-histidyl-[protein] + pyruvate</text>
        <dbReference type="Rhea" id="RHEA:23880"/>
        <dbReference type="Rhea" id="RHEA-COMP:9745"/>
        <dbReference type="Rhea" id="RHEA-COMP:9746"/>
        <dbReference type="ChEBI" id="CHEBI:15361"/>
        <dbReference type="ChEBI" id="CHEBI:29979"/>
        <dbReference type="ChEBI" id="CHEBI:58702"/>
        <dbReference type="ChEBI" id="CHEBI:64837"/>
        <dbReference type="EC" id="2.7.3.9"/>
    </reaction>
</comment>
<dbReference type="PIRSF" id="PIRSF000732">
    <property type="entry name" value="PTS_enzyme_I"/>
    <property type="match status" value="1"/>
</dbReference>
<comment type="subcellular location">
    <subcellularLocation>
        <location evidence="4">Cytoplasm</location>
    </subcellularLocation>
</comment>
<evidence type="ECO:0000256" key="14">
    <source>
        <dbReference type="ARBA" id="ARBA00022777"/>
    </source>
</evidence>
<accession>A0ABD6F9S5</accession>
<feature type="non-terminal residue" evidence="23">
    <location>
        <position position="1"/>
    </location>
</feature>
<sequence>AGRAPGEAAGVLAAQAMMARDVSLRGSVQRAVESGRAAPWAVRAAIGEAQEMMRAAGGYLAERVSDLEDLANRTIAKLLGVAMPGLPQPEDPDEAYVLFAGDLAPADTATLPVEKVLAIVTERGGPTGHSAIIARAAGIPAVVSCPGAADVADGETVVVRVEVGETAEVIRYPTDDEVQAVERERTELAARLAGSKGPGSTADGHRVQLLANVGSVDNLSALTGDSDAEGVGLFRTEVLFLDRASAPGIDEQREAYRTLLAALPGRDVVIRTLDAGSDKPLAFVQLGDEPNPALGVRGYRTAAVQPRLLDDQLAAIASAAGETEANVRVMAPMISTPDEAAAFVEQARKHGLSSVGVMIEVPAAALRIDEIAEVVDFVSIGTNDLAQYTFAADRTLGDVAHLLDPWQPALLQLIARVAGALRRLGKPVSLCGEAAADPLLAPVLAGFGFTSLSMAPTAIPAVRAALAEVTLDECRRRADRVLAAATPVDARAAAKS</sequence>
<dbReference type="SUPFAM" id="SSF51621">
    <property type="entry name" value="Phosphoenolpyruvate/pyruvate domain"/>
    <property type="match status" value="1"/>
</dbReference>
<evidence type="ECO:0000256" key="5">
    <source>
        <dbReference type="ARBA" id="ARBA00007837"/>
    </source>
</evidence>
<dbReference type="GO" id="GO:0005737">
    <property type="term" value="C:cytoplasm"/>
    <property type="evidence" value="ECO:0007669"/>
    <property type="project" value="UniProtKB-SubCell"/>
</dbReference>
<evidence type="ECO:0000256" key="1">
    <source>
        <dbReference type="ARBA" id="ARBA00000683"/>
    </source>
</evidence>
<dbReference type="PROSITE" id="PS00742">
    <property type="entry name" value="PEP_ENZYMES_2"/>
    <property type="match status" value="1"/>
</dbReference>
<evidence type="ECO:0000259" key="21">
    <source>
        <dbReference type="Pfam" id="PF02896"/>
    </source>
</evidence>
<keyword evidence="13 19" id="KW-0479">Metal-binding</keyword>
<feature type="binding site" evidence="19">
    <location>
        <position position="384"/>
    </location>
    <ligand>
        <name>Mg(2+)</name>
        <dbReference type="ChEBI" id="CHEBI:18420"/>
    </ligand>
</feature>
<dbReference type="SUPFAM" id="SSF52009">
    <property type="entry name" value="Phosphohistidine domain"/>
    <property type="match status" value="1"/>
</dbReference>
<dbReference type="GO" id="GO:0046872">
    <property type="term" value="F:metal ion binding"/>
    <property type="evidence" value="ECO:0007669"/>
    <property type="project" value="UniProtKB-KW"/>
</dbReference>
<dbReference type="InterPro" id="IPR050499">
    <property type="entry name" value="PEP-utilizing_PTS_enzyme"/>
</dbReference>
<feature type="domain" description="PEP-utilising enzyme mobile" evidence="20">
    <location>
        <begin position="94"/>
        <end position="160"/>
    </location>
</feature>
<evidence type="ECO:0000256" key="6">
    <source>
        <dbReference type="ARBA" id="ARBA00012232"/>
    </source>
</evidence>
<proteinExistence type="inferred from homology"/>
<name>A0ABD6F9S5_9PSEU</name>
<evidence type="ECO:0000313" key="24">
    <source>
        <dbReference type="Proteomes" id="UP000249324"/>
    </source>
</evidence>
<dbReference type="Gene3D" id="1.10.274.10">
    <property type="entry name" value="PtsI, HPr-binding domain"/>
    <property type="match status" value="1"/>
</dbReference>
<dbReference type="GO" id="GO:0008965">
    <property type="term" value="F:phosphoenolpyruvate-protein phosphotransferase activity"/>
    <property type="evidence" value="ECO:0007669"/>
    <property type="project" value="UniProtKB-EC"/>
</dbReference>
<dbReference type="InterPro" id="IPR008279">
    <property type="entry name" value="PEP-util_enz_mobile_dom"/>
</dbReference>
<dbReference type="PANTHER" id="PTHR46244">
    <property type="entry name" value="PHOSPHOENOLPYRUVATE-PROTEIN PHOSPHOTRANSFERASE"/>
    <property type="match status" value="1"/>
</dbReference>